<proteinExistence type="predicted"/>
<organism evidence="3 4">
    <name type="scientific">Rhodococcus zopfii</name>
    <dbReference type="NCBI Taxonomy" id="43772"/>
    <lineage>
        <taxon>Bacteria</taxon>
        <taxon>Bacillati</taxon>
        <taxon>Actinomycetota</taxon>
        <taxon>Actinomycetes</taxon>
        <taxon>Mycobacteriales</taxon>
        <taxon>Nocardiaceae</taxon>
        <taxon>Rhodococcus</taxon>
    </lineage>
</organism>
<evidence type="ECO:0000256" key="1">
    <source>
        <dbReference type="SAM" id="MobiDB-lite"/>
    </source>
</evidence>
<reference evidence="3 4" key="1">
    <citation type="submission" date="2019-10" db="EMBL/GenBank/DDBJ databases">
        <title>Draft Genome Assembly of Rhodococcus zopfii DSM44189.</title>
        <authorList>
            <person name="Sutton J.M."/>
            <person name="Akob D.M."/>
            <person name="Bushman T.J."/>
        </authorList>
    </citation>
    <scope>NUCLEOTIDE SEQUENCE [LARGE SCALE GENOMIC DNA]</scope>
    <source>
        <strain evidence="3 4">DSM 44189</strain>
    </source>
</reference>
<dbReference type="Proteomes" id="UP001275440">
    <property type="component" value="Unassembled WGS sequence"/>
</dbReference>
<keyword evidence="2" id="KW-0472">Membrane</keyword>
<evidence type="ECO:0000313" key="4">
    <source>
        <dbReference type="Proteomes" id="UP001275440"/>
    </source>
</evidence>
<sequence length="239" mass="25022">MGLDLAEKDLEIKAIEDHIVRFQRCEGADATVADEPSGATSSSRRQTSAVPSPSGGSDKNSETEAITDLIDSRLDLRLNAIDDRLGMLERSGIETDDTKFDCQGLGAEANKWLDYAIADPGRTAKLAALFQAELNATMDRAKALVVRQRMVQATTGGLTIVGIALIIVGLYGALVAADWVSGAESADYSVHKTCAEMVAQAKAGGYTFGEDVLSECGFTSTAPVSDTTSPAATGSTQGP</sequence>
<comment type="caution">
    <text evidence="3">The sequence shown here is derived from an EMBL/GenBank/DDBJ whole genome shotgun (WGS) entry which is preliminary data.</text>
</comment>
<dbReference type="EMBL" id="WBMO01000001">
    <property type="protein sequence ID" value="MDV2475172.1"/>
    <property type="molecule type" value="Genomic_DNA"/>
</dbReference>
<feature type="region of interest" description="Disordered" evidence="1">
    <location>
        <begin position="30"/>
        <end position="62"/>
    </location>
</feature>
<gene>
    <name evidence="3" type="ORF">F8M49_06520</name>
</gene>
<keyword evidence="2" id="KW-0812">Transmembrane</keyword>
<evidence type="ECO:0000313" key="3">
    <source>
        <dbReference type="EMBL" id="MDV2475172.1"/>
    </source>
</evidence>
<name>A0ABU3WME7_9NOCA</name>
<evidence type="ECO:0000256" key="2">
    <source>
        <dbReference type="SAM" id="Phobius"/>
    </source>
</evidence>
<protein>
    <submittedName>
        <fullName evidence="3">Uncharacterized protein</fullName>
    </submittedName>
</protein>
<accession>A0ABU3WME7</accession>
<feature type="transmembrane region" description="Helical" evidence="2">
    <location>
        <begin position="157"/>
        <end position="177"/>
    </location>
</feature>
<feature type="compositionally biased region" description="Polar residues" evidence="1">
    <location>
        <begin position="38"/>
        <end position="58"/>
    </location>
</feature>
<keyword evidence="2" id="KW-1133">Transmembrane helix</keyword>
<keyword evidence="4" id="KW-1185">Reference proteome</keyword>